<sequence>MRKIRELLFTENEFSAAVFPFGMMAIMGIVWMLMKGFIFRYFIWQNEIHSGVFLNFVYVAVGVLNAWIVDDWCKNRSIIRMAAAGVTPLGAVLTLRWLFSGFITPKLLIAVMITYSVFIAFQTIRIIMKKKKLRVIGRALNNILAALSVISIIGMWGYCLTGMDTADEPAASSIKMAEDGELWDSNQDMLRLWKEDTYTELSDEEKKNLFQQLIDLECAYWGIEPVELVVEEYESETLMGYYVDENHIISIREEMFGLPREAVINTLLHETHHAYVHKLMESVDLRDKNIEKNKNLRIYKELYKYKEGIENYTSAETDYDSYYNNPIEVVAREYAEEWTVNYLNYIDRI</sequence>
<keyword evidence="1" id="KW-0472">Membrane</keyword>
<feature type="transmembrane region" description="Helical" evidence="1">
    <location>
        <begin position="48"/>
        <end position="69"/>
    </location>
</feature>
<feature type="transmembrane region" description="Helical" evidence="1">
    <location>
        <begin position="139"/>
        <end position="158"/>
    </location>
</feature>
<evidence type="ECO:0000313" key="3">
    <source>
        <dbReference type="Proteomes" id="UP000823850"/>
    </source>
</evidence>
<name>A0A9D2R8J4_9FIRM</name>
<proteinExistence type="predicted"/>
<dbReference type="AlphaFoldDB" id="A0A9D2R8J4"/>
<feature type="transmembrane region" description="Helical" evidence="1">
    <location>
        <begin position="81"/>
        <end position="99"/>
    </location>
</feature>
<dbReference type="EMBL" id="DWUX01000133">
    <property type="protein sequence ID" value="HJD39802.1"/>
    <property type="molecule type" value="Genomic_DNA"/>
</dbReference>
<feature type="transmembrane region" description="Helical" evidence="1">
    <location>
        <begin position="105"/>
        <end position="127"/>
    </location>
</feature>
<reference evidence="2" key="1">
    <citation type="journal article" date="2021" name="PeerJ">
        <title>Extensive microbial diversity within the chicken gut microbiome revealed by metagenomics and culture.</title>
        <authorList>
            <person name="Gilroy R."/>
            <person name="Ravi A."/>
            <person name="Getino M."/>
            <person name="Pursley I."/>
            <person name="Horton D.L."/>
            <person name="Alikhan N.F."/>
            <person name="Baker D."/>
            <person name="Gharbi K."/>
            <person name="Hall N."/>
            <person name="Watson M."/>
            <person name="Adriaenssens E.M."/>
            <person name="Foster-Nyarko E."/>
            <person name="Jarju S."/>
            <person name="Secka A."/>
            <person name="Antonio M."/>
            <person name="Oren A."/>
            <person name="Chaudhuri R.R."/>
            <person name="La Ragione R."/>
            <person name="Hildebrand F."/>
            <person name="Pallen M.J."/>
        </authorList>
    </citation>
    <scope>NUCLEOTIDE SEQUENCE</scope>
    <source>
        <strain evidence="2">ChiW19-6364</strain>
    </source>
</reference>
<accession>A0A9D2R8J4</accession>
<feature type="transmembrane region" description="Helical" evidence="1">
    <location>
        <begin position="21"/>
        <end position="42"/>
    </location>
</feature>
<evidence type="ECO:0000313" key="2">
    <source>
        <dbReference type="EMBL" id="HJD39802.1"/>
    </source>
</evidence>
<protein>
    <submittedName>
        <fullName evidence="2">Uncharacterized protein</fullName>
    </submittedName>
</protein>
<dbReference type="Proteomes" id="UP000823850">
    <property type="component" value="Unassembled WGS sequence"/>
</dbReference>
<keyword evidence="1" id="KW-1133">Transmembrane helix</keyword>
<gene>
    <name evidence="2" type="ORF">H9913_07215</name>
</gene>
<organism evidence="2 3">
    <name type="scientific">Candidatus Blautia stercoripullorum</name>
    <dbReference type="NCBI Taxonomy" id="2838502"/>
    <lineage>
        <taxon>Bacteria</taxon>
        <taxon>Bacillati</taxon>
        <taxon>Bacillota</taxon>
        <taxon>Clostridia</taxon>
        <taxon>Lachnospirales</taxon>
        <taxon>Lachnospiraceae</taxon>
        <taxon>Blautia</taxon>
    </lineage>
</organism>
<evidence type="ECO:0000256" key="1">
    <source>
        <dbReference type="SAM" id="Phobius"/>
    </source>
</evidence>
<reference evidence="2" key="2">
    <citation type="submission" date="2021-04" db="EMBL/GenBank/DDBJ databases">
        <authorList>
            <person name="Gilroy R."/>
        </authorList>
    </citation>
    <scope>NUCLEOTIDE SEQUENCE</scope>
    <source>
        <strain evidence="2">ChiW19-6364</strain>
    </source>
</reference>
<comment type="caution">
    <text evidence="2">The sequence shown here is derived from an EMBL/GenBank/DDBJ whole genome shotgun (WGS) entry which is preliminary data.</text>
</comment>
<keyword evidence="1" id="KW-0812">Transmembrane</keyword>